<protein>
    <submittedName>
        <fullName evidence="1">Uncharacterized protein</fullName>
    </submittedName>
</protein>
<comment type="caution">
    <text evidence="1">The sequence shown here is derived from an EMBL/GenBank/DDBJ whole genome shotgun (WGS) entry which is preliminary data.</text>
</comment>
<dbReference type="EMBL" id="MU167225">
    <property type="protein sequence ID" value="KAG0149676.1"/>
    <property type="molecule type" value="Genomic_DNA"/>
</dbReference>
<organism evidence="1 2">
    <name type="scientific">Cronartium quercuum f. sp. fusiforme G11</name>
    <dbReference type="NCBI Taxonomy" id="708437"/>
    <lineage>
        <taxon>Eukaryota</taxon>
        <taxon>Fungi</taxon>
        <taxon>Dikarya</taxon>
        <taxon>Basidiomycota</taxon>
        <taxon>Pucciniomycotina</taxon>
        <taxon>Pucciniomycetes</taxon>
        <taxon>Pucciniales</taxon>
        <taxon>Coleosporiaceae</taxon>
        <taxon>Cronartium</taxon>
    </lineage>
</organism>
<proteinExistence type="predicted"/>
<accession>A0A9P6TEL7</accession>
<name>A0A9P6TEL7_9BASI</name>
<dbReference type="Proteomes" id="UP000886653">
    <property type="component" value="Unassembled WGS sequence"/>
</dbReference>
<reference evidence="1" key="1">
    <citation type="submission" date="2013-11" db="EMBL/GenBank/DDBJ databases">
        <title>Genome sequence of the fusiform rust pathogen reveals effectors for host alternation and coevolution with pine.</title>
        <authorList>
            <consortium name="DOE Joint Genome Institute"/>
            <person name="Smith K."/>
            <person name="Pendleton A."/>
            <person name="Kubisiak T."/>
            <person name="Anderson C."/>
            <person name="Salamov A."/>
            <person name="Aerts A."/>
            <person name="Riley R."/>
            <person name="Clum A."/>
            <person name="Lindquist E."/>
            <person name="Ence D."/>
            <person name="Campbell M."/>
            <person name="Kronenberg Z."/>
            <person name="Feau N."/>
            <person name="Dhillon B."/>
            <person name="Hamelin R."/>
            <person name="Burleigh J."/>
            <person name="Smith J."/>
            <person name="Yandell M."/>
            <person name="Nelson C."/>
            <person name="Grigoriev I."/>
            <person name="Davis J."/>
        </authorList>
    </citation>
    <scope>NUCLEOTIDE SEQUENCE</scope>
    <source>
        <strain evidence="1">G11</strain>
    </source>
</reference>
<dbReference type="AlphaFoldDB" id="A0A9P6TEL7"/>
<sequence>MDWSVGSSLIQLAPQASLTKFLTSRKAFQSSETPFQAEAKNGLKIDFTHLNIYLTHPKTNPNPDLTHPKTNLTHSKTNLKTTLTHLKIDPIQHNKPIESLTVEEFSNPHITQSLYFT</sequence>
<evidence type="ECO:0000313" key="1">
    <source>
        <dbReference type="EMBL" id="KAG0149676.1"/>
    </source>
</evidence>
<evidence type="ECO:0000313" key="2">
    <source>
        <dbReference type="Proteomes" id="UP000886653"/>
    </source>
</evidence>
<keyword evidence="2" id="KW-1185">Reference proteome</keyword>
<gene>
    <name evidence="1" type="ORF">CROQUDRAFT_88756</name>
</gene>